<dbReference type="RefSeq" id="WP_148974916.1">
    <property type="nucleotide sequence ID" value="NZ_JBNIKU010000006.1"/>
</dbReference>
<keyword evidence="2" id="KW-0378">Hydrolase</keyword>
<dbReference type="InterPro" id="IPR029058">
    <property type="entry name" value="AB_hydrolase_fold"/>
</dbReference>
<name>A0A5D4RDL9_9BACI</name>
<sequence length="300" mass="33804">MTAADKRRKLLSLLGDRSVPENNEHQVLRIEKRQGYVLETLMLSLNGLETVPAYFAKPIDASGPLPAVIYCHSHGGNIENGKDELLTGSPYLVEHPFIEEITGLGFAVCAIDMWGFNERQGKQESELVKEMLLKGQTLWGMRVFDSMSLIDYLQSRADVDGERLASIGMSMGGLMSWWLSALDERIKVSIDIAAQVHIETLIEKRGLDHHGFYYYVPGLLKHFSTLAVQELIVPRARLSVIGKGDRLCPAEGAVFLNSRLKDFYEKQQAPGHWEGRILTGGHQETKEMRELWKAFLIDHL</sequence>
<dbReference type="PANTHER" id="PTHR47381:SF3">
    <property type="entry name" value="ALPHA_BETA-HYDROLASES SUPERFAMILY PROTEIN"/>
    <property type="match status" value="1"/>
</dbReference>
<dbReference type="GO" id="GO:0016787">
    <property type="term" value="F:hydrolase activity"/>
    <property type="evidence" value="ECO:0007669"/>
    <property type="project" value="UniProtKB-KW"/>
</dbReference>
<evidence type="ECO:0000313" key="3">
    <source>
        <dbReference type="Proteomes" id="UP000322139"/>
    </source>
</evidence>
<proteinExistence type="predicted"/>
<dbReference type="InterPro" id="IPR002925">
    <property type="entry name" value="Dienelactn_hydro"/>
</dbReference>
<evidence type="ECO:0000259" key="1">
    <source>
        <dbReference type="Pfam" id="PF01738"/>
    </source>
</evidence>
<dbReference type="AlphaFoldDB" id="A0A5D4RDL9"/>
<feature type="domain" description="Dienelactone hydrolase" evidence="1">
    <location>
        <begin position="98"/>
        <end position="189"/>
    </location>
</feature>
<gene>
    <name evidence="2" type="ORF">FZD51_11530</name>
</gene>
<protein>
    <submittedName>
        <fullName evidence="2">Alpha/beta hydrolase</fullName>
    </submittedName>
</protein>
<dbReference type="Pfam" id="PF01738">
    <property type="entry name" value="DLH"/>
    <property type="match status" value="1"/>
</dbReference>
<accession>A0A5D4RDL9</accession>
<comment type="caution">
    <text evidence="2">The sequence shown here is derived from an EMBL/GenBank/DDBJ whole genome shotgun (WGS) entry which is preliminary data.</text>
</comment>
<dbReference type="PANTHER" id="PTHR47381">
    <property type="entry name" value="ALPHA/BETA-HYDROLASES SUPERFAMILY PROTEIN"/>
    <property type="match status" value="1"/>
</dbReference>
<dbReference type="EMBL" id="VTER01000006">
    <property type="protein sequence ID" value="TYS47572.1"/>
    <property type="molecule type" value="Genomic_DNA"/>
</dbReference>
<dbReference type="Proteomes" id="UP000322139">
    <property type="component" value="Unassembled WGS sequence"/>
</dbReference>
<dbReference type="Gene3D" id="3.40.50.1820">
    <property type="entry name" value="alpha/beta hydrolase"/>
    <property type="match status" value="1"/>
</dbReference>
<evidence type="ECO:0000313" key="2">
    <source>
        <dbReference type="EMBL" id="TYS47572.1"/>
    </source>
</evidence>
<reference evidence="2 3" key="1">
    <citation type="submission" date="2019-08" db="EMBL/GenBank/DDBJ databases">
        <title>Bacillus genomes from the desert of Cuatro Cienegas, Coahuila.</title>
        <authorList>
            <person name="Olmedo-Alvarez G."/>
        </authorList>
    </citation>
    <scope>NUCLEOTIDE SEQUENCE [LARGE SCALE GENOMIC DNA]</scope>
    <source>
        <strain evidence="2 3">CH446_14T</strain>
    </source>
</reference>
<dbReference type="SUPFAM" id="SSF53474">
    <property type="entry name" value="alpha/beta-Hydrolases"/>
    <property type="match status" value="1"/>
</dbReference>
<organism evidence="2 3">
    <name type="scientific">Bacillus infantis</name>
    <dbReference type="NCBI Taxonomy" id="324767"/>
    <lineage>
        <taxon>Bacteria</taxon>
        <taxon>Bacillati</taxon>
        <taxon>Bacillota</taxon>
        <taxon>Bacilli</taxon>
        <taxon>Bacillales</taxon>
        <taxon>Bacillaceae</taxon>
        <taxon>Bacillus</taxon>
    </lineage>
</organism>